<dbReference type="RefSeq" id="WP_245824421.1">
    <property type="nucleotide sequence ID" value="NZ_FWFQ01000002.1"/>
</dbReference>
<dbReference type="AlphaFoldDB" id="A0A1Y5RJ06"/>
<dbReference type="Pfam" id="PF01381">
    <property type="entry name" value="HTH_3"/>
    <property type="match status" value="1"/>
</dbReference>
<dbReference type="EMBL" id="FWFQ01000002">
    <property type="protein sequence ID" value="SLN17555.1"/>
    <property type="molecule type" value="Genomic_DNA"/>
</dbReference>
<evidence type="ECO:0000259" key="2">
    <source>
        <dbReference type="PROSITE" id="PS50943"/>
    </source>
</evidence>
<dbReference type="InterPro" id="IPR010982">
    <property type="entry name" value="Lambda_DNA-bd_dom_sf"/>
</dbReference>
<dbReference type="PANTHER" id="PTHR46797">
    <property type="entry name" value="HTH-TYPE TRANSCRIPTIONAL REGULATOR"/>
    <property type="match status" value="1"/>
</dbReference>
<dbReference type="CDD" id="cd02209">
    <property type="entry name" value="cupin_XRE_C"/>
    <property type="match status" value="1"/>
</dbReference>
<feature type="domain" description="HTH cro/C1-type" evidence="2">
    <location>
        <begin position="14"/>
        <end position="68"/>
    </location>
</feature>
<keyword evidence="4" id="KW-1185">Reference proteome</keyword>
<dbReference type="GO" id="GO:0003700">
    <property type="term" value="F:DNA-binding transcription factor activity"/>
    <property type="evidence" value="ECO:0007669"/>
    <property type="project" value="TreeGrafter"/>
</dbReference>
<dbReference type="PANTHER" id="PTHR46797:SF1">
    <property type="entry name" value="METHYLPHOSPHONATE SYNTHASE"/>
    <property type="match status" value="1"/>
</dbReference>
<dbReference type="SMART" id="SM00530">
    <property type="entry name" value="HTH_XRE"/>
    <property type="match status" value="1"/>
</dbReference>
<dbReference type="InterPro" id="IPR014710">
    <property type="entry name" value="RmlC-like_jellyroll"/>
</dbReference>
<sequence>MPQPAPNEMIAAAIRRERAKSGLSLSALAEAAGLAKSTLSQLESGRGNPSIETLWAIATALGVPFSFLFETPTPDVTLVRADEGHGVGSDHAAYHATLLAPCPPGLRRDIYRVELAPGTPRRSEPHPPGTVEHCLLVAGEARIGPAGAEEILHPGDYYRYPADMSHVYEALAPATRLVMVMESRG</sequence>
<dbReference type="SUPFAM" id="SSF51182">
    <property type="entry name" value="RmlC-like cupins"/>
    <property type="match status" value="1"/>
</dbReference>
<dbReference type="PROSITE" id="PS50943">
    <property type="entry name" value="HTH_CROC1"/>
    <property type="match status" value="1"/>
</dbReference>
<dbReference type="InterPro" id="IPR050807">
    <property type="entry name" value="TransReg_Diox_bact_type"/>
</dbReference>
<dbReference type="Proteomes" id="UP000193409">
    <property type="component" value="Unassembled WGS sequence"/>
</dbReference>
<dbReference type="GO" id="GO:0005829">
    <property type="term" value="C:cytosol"/>
    <property type="evidence" value="ECO:0007669"/>
    <property type="project" value="TreeGrafter"/>
</dbReference>
<evidence type="ECO:0000313" key="4">
    <source>
        <dbReference type="Proteomes" id="UP000193409"/>
    </source>
</evidence>
<dbReference type="SUPFAM" id="SSF47413">
    <property type="entry name" value="lambda repressor-like DNA-binding domains"/>
    <property type="match status" value="1"/>
</dbReference>
<accession>A0A1Y5RJ06</accession>
<dbReference type="InterPro" id="IPR001387">
    <property type="entry name" value="Cro/C1-type_HTH"/>
</dbReference>
<reference evidence="3 4" key="1">
    <citation type="submission" date="2017-03" db="EMBL/GenBank/DDBJ databases">
        <authorList>
            <person name="Afonso C.L."/>
            <person name="Miller P.J."/>
            <person name="Scott M.A."/>
            <person name="Spackman E."/>
            <person name="Goraichik I."/>
            <person name="Dimitrov K.M."/>
            <person name="Suarez D.L."/>
            <person name="Swayne D.E."/>
        </authorList>
    </citation>
    <scope>NUCLEOTIDE SEQUENCE [LARGE SCALE GENOMIC DNA]</scope>
    <source>
        <strain evidence="3 4">CECT 7680</strain>
    </source>
</reference>
<proteinExistence type="predicted"/>
<protein>
    <submittedName>
        <fullName evidence="3">Anaerobic benzoate catabolism transcriptional regulator</fullName>
    </submittedName>
</protein>
<dbReference type="InterPro" id="IPR011051">
    <property type="entry name" value="RmlC_Cupin_sf"/>
</dbReference>
<organism evidence="3 4">
    <name type="scientific">Pseudoruegeria aquimaris</name>
    <dbReference type="NCBI Taxonomy" id="393663"/>
    <lineage>
        <taxon>Bacteria</taxon>
        <taxon>Pseudomonadati</taxon>
        <taxon>Pseudomonadota</taxon>
        <taxon>Alphaproteobacteria</taxon>
        <taxon>Rhodobacterales</taxon>
        <taxon>Roseobacteraceae</taxon>
        <taxon>Pseudoruegeria</taxon>
    </lineage>
</organism>
<dbReference type="Gene3D" id="2.60.120.10">
    <property type="entry name" value="Jelly Rolls"/>
    <property type="match status" value="1"/>
</dbReference>
<gene>
    <name evidence="3" type="ORF">PSA7680_00563</name>
</gene>
<dbReference type="Gene3D" id="1.10.260.40">
    <property type="entry name" value="lambda repressor-like DNA-binding domains"/>
    <property type="match status" value="1"/>
</dbReference>
<evidence type="ECO:0000256" key="1">
    <source>
        <dbReference type="ARBA" id="ARBA00023125"/>
    </source>
</evidence>
<dbReference type="GO" id="GO:0003677">
    <property type="term" value="F:DNA binding"/>
    <property type="evidence" value="ECO:0007669"/>
    <property type="project" value="UniProtKB-KW"/>
</dbReference>
<keyword evidence="1" id="KW-0238">DNA-binding</keyword>
<dbReference type="CDD" id="cd00093">
    <property type="entry name" value="HTH_XRE"/>
    <property type="match status" value="1"/>
</dbReference>
<evidence type="ECO:0000313" key="3">
    <source>
        <dbReference type="EMBL" id="SLN17555.1"/>
    </source>
</evidence>
<name>A0A1Y5RJ06_9RHOB</name>